<accession>A0A4Z1CNN5</accession>
<evidence type="ECO:0000256" key="3">
    <source>
        <dbReference type="ARBA" id="ARBA00022679"/>
    </source>
</evidence>
<dbReference type="InterPro" id="IPR029063">
    <property type="entry name" value="SAM-dependent_MTases_sf"/>
</dbReference>
<dbReference type="PANTHER" id="PTHR44942:SF4">
    <property type="entry name" value="METHYLTRANSFERASE TYPE 11 DOMAIN-CONTAINING PROTEIN"/>
    <property type="match status" value="1"/>
</dbReference>
<evidence type="ECO:0000313" key="6">
    <source>
        <dbReference type="Proteomes" id="UP000297496"/>
    </source>
</evidence>
<dbReference type="SUPFAM" id="SSF53335">
    <property type="entry name" value="S-adenosyl-L-methionine-dependent methyltransferases"/>
    <property type="match status" value="1"/>
</dbReference>
<dbReference type="CDD" id="cd02440">
    <property type="entry name" value="AdoMet_MTases"/>
    <property type="match status" value="1"/>
</dbReference>
<evidence type="ECO:0000256" key="2">
    <source>
        <dbReference type="ARBA" id="ARBA00022603"/>
    </source>
</evidence>
<reference evidence="5 6" key="1">
    <citation type="submission" date="2019-04" db="EMBL/GenBank/DDBJ databases">
        <title>Three New Species of Nocardioides, Nocardioides euryhalodurans sp. nov., Nocardioides seonyuensis sp. nov. and Nocardioides eburneoflavus sp. nov. Isolated from Soil.</title>
        <authorList>
            <person name="Roh S.G."/>
            <person name="Lee C."/>
            <person name="Kim M.-K."/>
            <person name="Kim S.B."/>
        </authorList>
    </citation>
    <scope>NUCLEOTIDE SEQUENCE [LARGE SCALE GENOMIC DNA]</scope>
    <source>
        <strain evidence="5 6">MMS17-SY213</strain>
    </source>
</reference>
<sequence>MTFDSAAELYQQARPDYPDELYDAVVGAAGLNSRARLLEVGCATGKATLPLARRGFRITCVEPGRALAELARANLADFPQVEVVDGTFEDLDASTQPAYDLVVAATSWHWIDPAVRYRRAWELLRPGGHLAFWSATHVFPAGGDAIFHDLQVVYNEIGEGLREDVPRPAPGELPEQREEIESSGLFDTVLVRHFDWELDYDADGYLRLLDTFSGHIAMQRWQRDRLHSEVRRLLAEREDGRLRRGWGAVLHVARRRDA</sequence>
<comment type="similarity">
    <text evidence="1">Belongs to the methyltransferase superfamily.</text>
</comment>
<dbReference type="InterPro" id="IPR051052">
    <property type="entry name" value="Diverse_substrate_MTase"/>
</dbReference>
<feature type="domain" description="Methyltransferase type 11" evidence="4">
    <location>
        <begin position="38"/>
        <end position="132"/>
    </location>
</feature>
<dbReference type="AlphaFoldDB" id="A0A4Z1CNN5"/>
<dbReference type="Proteomes" id="UP000297496">
    <property type="component" value="Unassembled WGS sequence"/>
</dbReference>
<dbReference type="OrthoDB" id="9797252at2"/>
<keyword evidence="3 5" id="KW-0808">Transferase</keyword>
<keyword evidence="6" id="KW-1185">Reference proteome</keyword>
<evidence type="ECO:0000313" key="5">
    <source>
        <dbReference type="EMBL" id="TGN66576.1"/>
    </source>
</evidence>
<evidence type="ECO:0000256" key="1">
    <source>
        <dbReference type="ARBA" id="ARBA00008361"/>
    </source>
</evidence>
<protein>
    <submittedName>
        <fullName evidence="5">Class I SAM-dependent methyltransferase</fullName>
    </submittedName>
</protein>
<evidence type="ECO:0000259" key="4">
    <source>
        <dbReference type="Pfam" id="PF08241"/>
    </source>
</evidence>
<gene>
    <name evidence="5" type="ORF">EXE59_00500</name>
</gene>
<dbReference type="GO" id="GO:0008757">
    <property type="term" value="F:S-adenosylmethionine-dependent methyltransferase activity"/>
    <property type="evidence" value="ECO:0007669"/>
    <property type="project" value="InterPro"/>
</dbReference>
<dbReference type="GO" id="GO:0032259">
    <property type="term" value="P:methylation"/>
    <property type="evidence" value="ECO:0007669"/>
    <property type="project" value="UniProtKB-KW"/>
</dbReference>
<dbReference type="Gene3D" id="3.40.50.150">
    <property type="entry name" value="Vaccinia Virus protein VP39"/>
    <property type="match status" value="1"/>
</dbReference>
<dbReference type="EMBL" id="SRRO01000001">
    <property type="protein sequence ID" value="TGN66576.1"/>
    <property type="molecule type" value="Genomic_DNA"/>
</dbReference>
<dbReference type="PANTHER" id="PTHR44942">
    <property type="entry name" value="METHYLTRANSF_11 DOMAIN-CONTAINING PROTEIN"/>
    <property type="match status" value="1"/>
</dbReference>
<dbReference type="Pfam" id="PF08241">
    <property type="entry name" value="Methyltransf_11"/>
    <property type="match status" value="1"/>
</dbReference>
<name>A0A4Z1CNN5_9ACTN</name>
<proteinExistence type="inferred from homology"/>
<keyword evidence="2 5" id="KW-0489">Methyltransferase</keyword>
<organism evidence="5 6">
    <name type="scientific">Nocardioides eburneiflavus</name>
    <dbReference type="NCBI Taxonomy" id="2518372"/>
    <lineage>
        <taxon>Bacteria</taxon>
        <taxon>Bacillati</taxon>
        <taxon>Actinomycetota</taxon>
        <taxon>Actinomycetes</taxon>
        <taxon>Propionibacteriales</taxon>
        <taxon>Nocardioidaceae</taxon>
        <taxon>Nocardioides</taxon>
    </lineage>
</organism>
<comment type="caution">
    <text evidence="5">The sequence shown here is derived from an EMBL/GenBank/DDBJ whole genome shotgun (WGS) entry which is preliminary data.</text>
</comment>
<dbReference type="InterPro" id="IPR013216">
    <property type="entry name" value="Methyltransf_11"/>
</dbReference>